<name>A0A365YGF8_9MICC</name>
<dbReference type="Pfam" id="PF02775">
    <property type="entry name" value="TPP_enzyme_C"/>
    <property type="match status" value="1"/>
</dbReference>
<evidence type="ECO:0000256" key="2">
    <source>
        <dbReference type="ARBA" id="ARBA00023052"/>
    </source>
</evidence>
<dbReference type="Gene3D" id="3.40.50.970">
    <property type="match status" value="2"/>
</dbReference>
<dbReference type="InterPro" id="IPR011766">
    <property type="entry name" value="TPP_enzyme_TPP-bd"/>
</dbReference>
<dbReference type="PANTHER" id="PTHR18968:SF120">
    <property type="entry name" value="ACETOLACTATE SYNTHASE LARGE SUBUNIT"/>
    <property type="match status" value="1"/>
</dbReference>
<dbReference type="GO" id="GO:0009097">
    <property type="term" value="P:isoleucine biosynthetic process"/>
    <property type="evidence" value="ECO:0007669"/>
    <property type="project" value="TreeGrafter"/>
</dbReference>
<proteinExistence type="inferred from homology"/>
<dbReference type="EMBL" id="POAF01000003">
    <property type="protein sequence ID" value="RBM01796.1"/>
    <property type="molecule type" value="Genomic_DNA"/>
</dbReference>
<dbReference type="AlphaFoldDB" id="A0A365YGF8"/>
<dbReference type="RefSeq" id="WP_113607084.1">
    <property type="nucleotide sequence ID" value="NZ_CM125969.1"/>
</dbReference>
<sequence>MTMSAGHLIVKTLEAHGVERVFAVPGESYLDVLDGLHDSPINTVVTRHEGGAGFMALAEGRLSSTPGIAMVTRGPGAANAMIAVHTAWQDATALVLFVGLVPLSDRGRGAFQEFSLEGWFSTTSKAVYQLDDENQAGQVVARALRLASSGRPGPVVVGLPEDVLVRLTSSPVPTPQPLPTAAPDSESLSIITSLIADADRPAIVVGGDGWDTNSSAILGEFAVAARIPLFADWRAYDAVDHDCEAYAGWLGYGRSDHAAVALGEADLLVFLGCSRTDVLSEGYTAAMNTPTIVVTPDASLEGHAGRLDIHVGVSPISFISALPSSDSVRGKREATWMQRLRAEQVAFTRPGRDGGVGVDLAAAFETLEEVLDSNRIISYGAGNATLWGHRYLSHHGPGTLVGPRNGAMGLAVPAAVAASISNPGRQVVAICGDGDFFMNAQELAVAFAQGASPIVIVVDNGIYGTIVQHQKLHYPGRPSGTDMVNPNFARWIEAFSGHGEYVDQTEDFAPALRRALAHGGPALLHLKTDPETMGPGTVAHSQEVSA</sequence>
<evidence type="ECO:0000259" key="6">
    <source>
        <dbReference type="Pfam" id="PF02776"/>
    </source>
</evidence>
<reference evidence="7 8" key="1">
    <citation type="submission" date="2018-01" db="EMBL/GenBank/DDBJ databases">
        <title>Glutamicibacter soli strain NHPC-3 Whole genome sequence and assembly.</title>
        <authorList>
            <person name="Choudhury P."/>
            <person name="Gupta D."/>
            <person name="Sengupta K."/>
            <person name="Jawed A."/>
            <person name="Sultana N."/>
            <person name="Saha P."/>
        </authorList>
    </citation>
    <scope>NUCLEOTIDE SEQUENCE [LARGE SCALE GENOMIC DNA]</scope>
    <source>
        <strain evidence="7 8">NHPC-3</strain>
    </source>
</reference>
<organism evidence="7 8">
    <name type="scientific">Glutamicibacter soli</name>
    <dbReference type="NCBI Taxonomy" id="453836"/>
    <lineage>
        <taxon>Bacteria</taxon>
        <taxon>Bacillati</taxon>
        <taxon>Actinomycetota</taxon>
        <taxon>Actinomycetes</taxon>
        <taxon>Micrococcales</taxon>
        <taxon>Micrococcaceae</taxon>
        <taxon>Glutamicibacter</taxon>
    </lineage>
</organism>
<comment type="similarity">
    <text evidence="1 3">Belongs to the TPP enzyme family.</text>
</comment>
<feature type="domain" description="Thiamine pyrophosphate enzyme N-terminal TPP-binding" evidence="6">
    <location>
        <begin position="3"/>
        <end position="114"/>
    </location>
</feature>
<dbReference type="Gene3D" id="3.40.50.1220">
    <property type="entry name" value="TPP-binding domain"/>
    <property type="match status" value="1"/>
</dbReference>
<accession>A0A365YGF8</accession>
<evidence type="ECO:0000313" key="8">
    <source>
        <dbReference type="Proteomes" id="UP000252167"/>
    </source>
</evidence>
<evidence type="ECO:0000259" key="4">
    <source>
        <dbReference type="Pfam" id="PF00205"/>
    </source>
</evidence>
<dbReference type="GO" id="GO:0009099">
    <property type="term" value="P:L-valine biosynthetic process"/>
    <property type="evidence" value="ECO:0007669"/>
    <property type="project" value="TreeGrafter"/>
</dbReference>
<dbReference type="CDD" id="cd00568">
    <property type="entry name" value="TPP_enzymes"/>
    <property type="match status" value="1"/>
</dbReference>
<keyword evidence="8" id="KW-1185">Reference proteome</keyword>
<dbReference type="Pfam" id="PF00205">
    <property type="entry name" value="TPP_enzyme_M"/>
    <property type="match status" value="1"/>
</dbReference>
<dbReference type="GO" id="GO:0005948">
    <property type="term" value="C:acetolactate synthase complex"/>
    <property type="evidence" value="ECO:0007669"/>
    <property type="project" value="TreeGrafter"/>
</dbReference>
<dbReference type="SUPFAM" id="SSF52467">
    <property type="entry name" value="DHS-like NAD/FAD-binding domain"/>
    <property type="match status" value="1"/>
</dbReference>
<dbReference type="GO" id="GO:0003984">
    <property type="term" value="F:acetolactate synthase activity"/>
    <property type="evidence" value="ECO:0007669"/>
    <property type="project" value="TreeGrafter"/>
</dbReference>
<dbReference type="InterPro" id="IPR012000">
    <property type="entry name" value="Thiamin_PyroP_enz_cen_dom"/>
</dbReference>
<evidence type="ECO:0000259" key="5">
    <source>
        <dbReference type="Pfam" id="PF02775"/>
    </source>
</evidence>
<evidence type="ECO:0000256" key="1">
    <source>
        <dbReference type="ARBA" id="ARBA00007812"/>
    </source>
</evidence>
<dbReference type="SUPFAM" id="SSF52518">
    <property type="entry name" value="Thiamin diphosphate-binding fold (THDP-binding)"/>
    <property type="match status" value="2"/>
</dbReference>
<dbReference type="CDD" id="cd07035">
    <property type="entry name" value="TPP_PYR_POX_like"/>
    <property type="match status" value="1"/>
</dbReference>
<gene>
    <name evidence="7" type="ORF">C1H84_08115</name>
</gene>
<protein>
    <submittedName>
        <fullName evidence="7">Acetolactate synthase</fullName>
    </submittedName>
</protein>
<dbReference type="GO" id="GO:0030976">
    <property type="term" value="F:thiamine pyrophosphate binding"/>
    <property type="evidence" value="ECO:0007669"/>
    <property type="project" value="InterPro"/>
</dbReference>
<evidence type="ECO:0000256" key="3">
    <source>
        <dbReference type="RuleBase" id="RU362132"/>
    </source>
</evidence>
<dbReference type="PANTHER" id="PTHR18968">
    <property type="entry name" value="THIAMINE PYROPHOSPHATE ENZYMES"/>
    <property type="match status" value="1"/>
</dbReference>
<keyword evidence="2 3" id="KW-0786">Thiamine pyrophosphate</keyword>
<feature type="domain" description="Thiamine pyrophosphate enzyme central" evidence="4">
    <location>
        <begin position="191"/>
        <end position="311"/>
    </location>
</feature>
<evidence type="ECO:0000313" key="7">
    <source>
        <dbReference type="EMBL" id="RBM01796.1"/>
    </source>
</evidence>
<dbReference type="InterPro" id="IPR045229">
    <property type="entry name" value="TPP_enz"/>
</dbReference>
<comment type="caution">
    <text evidence="7">The sequence shown here is derived from an EMBL/GenBank/DDBJ whole genome shotgun (WGS) entry which is preliminary data.</text>
</comment>
<dbReference type="Pfam" id="PF02776">
    <property type="entry name" value="TPP_enzyme_N"/>
    <property type="match status" value="1"/>
</dbReference>
<dbReference type="GO" id="GO:0050660">
    <property type="term" value="F:flavin adenine dinucleotide binding"/>
    <property type="evidence" value="ECO:0007669"/>
    <property type="project" value="TreeGrafter"/>
</dbReference>
<dbReference type="Proteomes" id="UP000252167">
    <property type="component" value="Unassembled WGS sequence"/>
</dbReference>
<feature type="domain" description="Thiamine pyrophosphate enzyme TPP-binding" evidence="5">
    <location>
        <begin position="380"/>
        <end position="525"/>
    </location>
</feature>
<dbReference type="InterPro" id="IPR029035">
    <property type="entry name" value="DHS-like_NAD/FAD-binding_dom"/>
</dbReference>
<dbReference type="InterPro" id="IPR029061">
    <property type="entry name" value="THDP-binding"/>
</dbReference>
<dbReference type="FunFam" id="3.40.50.970:FF:000007">
    <property type="entry name" value="Acetolactate synthase"/>
    <property type="match status" value="1"/>
</dbReference>
<dbReference type="GO" id="GO:0000287">
    <property type="term" value="F:magnesium ion binding"/>
    <property type="evidence" value="ECO:0007669"/>
    <property type="project" value="InterPro"/>
</dbReference>
<dbReference type="InterPro" id="IPR012001">
    <property type="entry name" value="Thiamin_PyroP_enz_TPP-bd_dom"/>
</dbReference>